<feature type="compositionally biased region" description="Polar residues" evidence="3">
    <location>
        <begin position="564"/>
        <end position="579"/>
    </location>
</feature>
<dbReference type="PROSITE" id="PS50003">
    <property type="entry name" value="PH_DOMAIN"/>
    <property type="match status" value="1"/>
</dbReference>
<feature type="compositionally biased region" description="Basic and acidic residues" evidence="3">
    <location>
        <begin position="470"/>
        <end position="481"/>
    </location>
</feature>
<dbReference type="Gene3D" id="2.30.29.30">
    <property type="entry name" value="Pleckstrin-homology domain (PH domain)/Phosphotyrosine-binding domain (PTB)"/>
    <property type="match status" value="1"/>
</dbReference>
<feature type="compositionally biased region" description="Basic and acidic residues" evidence="3">
    <location>
        <begin position="667"/>
        <end position="678"/>
    </location>
</feature>
<keyword evidence="2" id="KW-0131">Cell cycle</keyword>
<reference evidence="5 6" key="1">
    <citation type="submission" date="2014-04" db="EMBL/GenBank/DDBJ databases">
        <authorList>
            <consortium name="DOE Joint Genome Institute"/>
            <person name="Kuo A."/>
            <person name="Kohler A."/>
            <person name="Nagy L.G."/>
            <person name="Floudas D."/>
            <person name="Copeland A."/>
            <person name="Barry K.W."/>
            <person name="Cichocki N."/>
            <person name="Veneault-Fourrey C."/>
            <person name="LaButti K."/>
            <person name="Lindquist E.A."/>
            <person name="Lipzen A."/>
            <person name="Lundell T."/>
            <person name="Morin E."/>
            <person name="Murat C."/>
            <person name="Sun H."/>
            <person name="Tunlid A."/>
            <person name="Henrissat B."/>
            <person name="Grigoriev I.V."/>
            <person name="Hibbett D.S."/>
            <person name="Martin F."/>
            <person name="Nordberg H.P."/>
            <person name="Cantor M.N."/>
            <person name="Hua S.X."/>
        </authorList>
    </citation>
    <scope>NUCLEOTIDE SEQUENCE [LARGE SCALE GENOMIC DNA]</scope>
    <source>
        <strain evidence="5 6">LaAM-08-1</strain>
    </source>
</reference>
<feature type="compositionally biased region" description="Basic and acidic residues" evidence="3">
    <location>
        <begin position="691"/>
        <end position="705"/>
    </location>
</feature>
<dbReference type="InterPro" id="IPR001849">
    <property type="entry name" value="PH_domain"/>
</dbReference>
<dbReference type="InterPro" id="IPR011993">
    <property type="entry name" value="PH-like_dom_sf"/>
</dbReference>
<evidence type="ECO:0000313" key="5">
    <source>
        <dbReference type="EMBL" id="KIK09957.1"/>
    </source>
</evidence>
<proteinExistence type="predicted"/>
<feature type="region of interest" description="Disordered" evidence="3">
    <location>
        <begin position="359"/>
        <end position="386"/>
    </location>
</feature>
<evidence type="ECO:0000259" key="4">
    <source>
        <dbReference type="PROSITE" id="PS50003"/>
    </source>
</evidence>
<dbReference type="EMBL" id="KN838537">
    <property type="protein sequence ID" value="KIK09957.1"/>
    <property type="molecule type" value="Genomic_DNA"/>
</dbReference>
<dbReference type="GO" id="GO:0051301">
    <property type="term" value="P:cell division"/>
    <property type="evidence" value="ECO:0007669"/>
    <property type="project" value="UniProtKB-KW"/>
</dbReference>
<keyword evidence="6" id="KW-1185">Reference proteome</keyword>
<evidence type="ECO:0000256" key="1">
    <source>
        <dbReference type="ARBA" id="ARBA00022618"/>
    </source>
</evidence>
<accession>A0A0C9YI38</accession>
<dbReference type="Proteomes" id="UP000054477">
    <property type="component" value="Unassembled WGS sequence"/>
</dbReference>
<dbReference type="SMART" id="SM00233">
    <property type="entry name" value="PH"/>
    <property type="match status" value="1"/>
</dbReference>
<dbReference type="SUPFAM" id="SSF50729">
    <property type="entry name" value="PH domain-like"/>
    <property type="match status" value="1"/>
</dbReference>
<dbReference type="InterPro" id="IPR052007">
    <property type="entry name" value="Bud4"/>
</dbReference>
<feature type="domain" description="PH" evidence="4">
    <location>
        <begin position="1321"/>
        <end position="1442"/>
    </location>
</feature>
<dbReference type="STRING" id="1095629.A0A0C9YI38"/>
<dbReference type="HOGENOM" id="CLU_004594_0_0_1"/>
<feature type="region of interest" description="Disordered" evidence="3">
    <location>
        <begin position="398"/>
        <end position="718"/>
    </location>
</feature>
<feature type="compositionally biased region" description="Pro residues" evidence="3">
    <location>
        <begin position="1169"/>
        <end position="1183"/>
    </location>
</feature>
<feature type="region of interest" description="Disordered" evidence="3">
    <location>
        <begin position="954"/>
        <end position="989"/>
    </location>
</feature>
<evidence type="ECO:0000313" key="6">
    <source>
        <dbReference type="Proteomes" id="UP000054477"/>
    </source>
</evidence>
<reference evidence="6" key="2">
    <citation type="submission" date="2015-01" db="EMBL/GenBank/DDBJ databases">
        <title>Evolutionary Origins and Diversification of the Mycorrhizal Mutualists.</title>
        <authorList>
            <consortium name="DOE Joint Genome Institute"/>
            <consortium name="Mycorrhizal Genomics Consortium"/>
            <person name="Kohler A."/>
            <person name="Kuo A."/>
            <person name="Nagy L.G."/>
            <person name="Floudas D."/>
            <person name="Copeland A."/>
            <person name="Barry K.W."/>
            <person name="Cichocki N."/>
            <person name="Veneault-Fourrey C."/>
            <person name="LaButti K."/>
            <person name="Lindquist E.A."/>
            <person name="Lipzen A."/>
            <person name="Lundell T."/>
            <person name="Morin E."/>
            <person name="Murat C."/>
            <person name="Riley R."/>
            <person name="Ohm R."/>
            <person name="Sun H."/>
            <person name="Tunlid A."/>
            <person name="Henrissat B."/>
            <person name="Grigoriev I.V."/>
            <person name="Hibbett D.S."/>
            <person name="Martin F."/>
        </authorList>
    </citation>
    <scope>NUCLEOTIDE SEQUENCE [LARGE SCALE GENOMIC DNA]</scope>
    <source>
        <strain evidence="6">LaAM-08-1</strain>
    </source>
</reference>
<dbReference type="GO" id="GO:0005525">
    <property type="term" value="F:GTP binding"/>
    <property type="evidence" value="ECO:0007669"/>
    <property type="project" value="TreeGrafter"/>
</dbReference>
<dbReference type="PANTHER" id="PTHR36100:SF1">
    <property type="entry name" value="BUD SITE SELECTION PROTEIN 4"/>
    <property type="match status" value="1"/>
</dbReference>
<feature type="compositionally biased region" description="Polar residues" evidence="3">
    <location>
        <begin position="223"/>
        <end position="232"/>
    </location>
</feature>
<feature type="compositionally biased region" description="Polar residues" evidence="3">
    <location>
        <begin position="360"/>
        <end position="369"/>
    </location>
</feature>
<protein>
    <recommendedName>
        <fullName evidence="4">PH domain-containing protein</fullName>
    </recommendedName>
</protein>
<feature type="compositionally biased region" description="Low complexity" evidence="3">
    <location>
        <begin position="208"/>
        <end position="222"/>
    </location>
</feature>
<dbReference type="PANTHER" id="PTHR36100">
    <property type="entry name" value="BUD SITE SELECTION PROTEIN 4"/>
    <property type="match status" value="1"/>
</dbReference>
<feature type="region of interest" description="Disordered" evidence="3">
    <location>
        <begin position="1"/>
        <end position="249"/>
    </location>
</feature>
<feature type="compositionally biased region" description="Low complexity" evidence="3">
    <location>
        <begin position="175"/>
        <end position="186"/>
    </location>
</feature>
<feature type="compositionally biased region" description="Low complexity" evidence="3">
    <location>
        <begin position="1188"/>
        <end position="1200"/>
    </location>
</feature>
<name>A0A0C9YI38_9AGAR</name>
<feature type="region of interest" description="Disordered" evidence="3">
    <location>
        <begin position="1165"/>
        <end position="1224"/>
    </location>
</feature>
<dbReference type="OrthoDB" id="2123378at2759"/>
<feature type="compositionally biased region" description="Pro residues" evidence="3">
    <location>
        <begin position="446"/>
        <end position="455"/>
    </location>
</feature>
<feature type="compositionally biased region" description="Low complexity" evidence="3">
    <location>
        <begin position="107"/>
        <end position="118"/>
    </location>
</feature>
<feature type="compositionally biased region" description="Pro residues" evidence="3">
    <location>
        <begin position="1210"/>
        <end position="1220"/>
    </location>
</feature>
<gene>
    <name evidence="5" type="ORF">K443DRAFT_671273</name>
</gene>
<evidence type="ECO:0000256" key="3">
    <source>
        <dbReference type="SAM" id="MobiDB-lite"/>
    </source>
</evidence>
<sequence length="1482" mass="163298">MANHKSPLRDRLLSNSPDPIKSSILRESGMGWNSQSSGTLSSSSSGGSITSPLRISKRDSPGRTRGPAVARRSSSSYKHVHNNNLVSKSPFKSQIPTPSTLSNRLVPIPITFPTSSPSRRVSGEKRPRPSSLYEQAENENERPFALKRERRQSKGFQNLIEKDAVTKSPFKLRQRSSSDTRPSSSPIPEPLTRAPLAPFTPSAASIQPPASLSAHPLPAISSGPSPGRSSLVSKRMHGPRLSGGGKRERRKTVTFDERCDVVEFDREEETDEEALEMNEDGDAEDDADDPFFQATGHLEDRAHEEVMGENESYESIQLSDTGSASVNPSLMALDPDTSITGLVEEIFFSPNARNFLPDSSFASNASTPPRHSDLPTDLDTEDGVPFGRSHHVERFIQHHHQQPSQTQQPPGFSPHDSPRQLHSLQRNHAPGSYPFSFNLPTHASPQGPPATPPRRSPGMLQSTPPLGRSTHLERIKQAREEEKEEDADDVTLLPLSPSPMKRPSRDTAQGESLVPRFSVLNEIQAESSCKSNPDGGADPFQHSSLQEESPPEIHVSSRCDDSVGSVNASIGNSEVSFVSSEMGDIGAEVEPDSLNSTEDSQRYGETADAGEDEQERSPSHPDFQSPVLADIASPIGRASSPVERISSPIGRVTSPLLTGDRSPSMEGRPRINKEEVRRRLLGRRSVGSPSPERRSPSPREEKSPECEASQVASDVKVQVDVNSERLRMEYEEDRERDRMSVLTGQTDFSTETAIVEQAERRNVLASVMGQDRVSEREFGFLSTGERLQFDFGSKFGLGGLGISDGGNAASNDNLNVTPVSARARADSVSGGSGGSGGMKMGNIDVDMEMKSALDRLMEDVASGRVDDSMMTDECDGSYDQSQDSPVAGLSRPTIMERVATDSALLYDSTVAIPSRTVSNSSVTTIPPQVPPKDNIKNREQIILERRREARRIQEEEEEAFRAPSKANAPGKNQRHLGVGRPSRRRSMSTGDLLDVRDVAEDDPLADSIEKELSKLVEQPKKSKYHIREREAMIYASSSEDKISHMAGPGDVDAGKAWRAVRRPSDMNEYSKQIKEYRAKENLGKAYGKVFVKVLGVKGIHLPLPDQATTITCTLNNGIHFVTTPECQLSQDCRIDQEFELIEHSKLEFTLTIKVRRDPHIISQFKALAPAPPPPPPAPIPPPVVQTASKSSGMRSFFSSSPKKAKEKVVQPPPTPPPPTSQPLQRLPENLARYLKPDGTLARSFISFKDIATRCDTRLFETSYPLIGQRVELGGKFSTLQVGEILLQMFRLPPLPGIPSDQLPQSLEDCHRGLRHINWHKVTYFQGTLTQSGGDCSTWRRRQLRVVGANLVAFNDVTKKATATIDLKKAIAVEDDQEARNAALSSSAGSNPRSSRYADEYDGLYGVERSFRLIFPRDEEIIFFADTDEEKGRWLEVLRALVGRIPPHPLWAELLWQRHEEITKRNQVAQQTIPPSSYALTQR</sequence>
<feature type="compositionally biased region" description="Polar residues" evidence="3">
    <location>
        <begin position="72"/>
        <end position="103"/>
    </location>
</feature>
<keyword evidence="1" id="KW-0132">Cell division</keyword>
<feature type="region of interest" description="Disordered" evidence="3">
    <location>
        <begin position="266"/>
        <end position="288"/>
    </location>
</feature>
<evidence type="ECO:0000256" key="2">
    <source>
        <dbReference type="ARBA" id="ARBA00023306"/>
    </source>
</evidence>
<feature type="compositionally biased region" description="Low complexity" evidence="3">
    <location>
        <begin position="34"/>
        <end position="51"/>
    </location>
</feature>
<organism evidence="5 6">
    <name type="scientific">Laccaria amethystina LaAM-08-1</name>
    <dbReference type="NCBI Taxonomy" id="1095629"/>
    <lineage>
        <taxon>Eukaryota</taxon>
        <taxon>Fungi</taxon>
        <taxon>Dikarya</taxon>
        <taxon>Basidiomycota</taxon>
        <taxon>Agaricomycotina</taxon>
        <taxon>Agaricomycetes</taxon>
        <taxon>Agaricomycetidae</taxon>
        <taxon>Agaricales</taxon>
        <taxon>Agaricineae</taxon>
        <taxon>Hydnangiaceae</taxon>
        <taxon>Laccaria</taxon>
    </lineage>
</organism>